<keyword evidence="1" id="KW-1133">Transmembrane helix</keyword>
<name>A0A1C5I875_9ACTN</name>
<dbReference type="EMBL" id="LT607751">
    <property type="protein sequence ID" value="SCG54026.1"/>
    <property type="molecule type" value="Genomic_DNA"/>
</dbReference>
<accession>A0A1C5I875</accession>
<feature type="transmembrane region" description="Helical" evidence="1">
    <location>
        <begin position="38"/>
        <end position="58"/>
    </location>
</feature>
<reference evidence="2 3" key="1">
    <citation type="submission" date="2016-06" db="EMBL/GenBank/DDBJ databases">
        <authorList>
            <person name="Kjaerup R.B."/>
            <person name="Dalgaard T.S."/>
            <person name="Juul-Madsen H.R."/>
        </authorList>
    </citation>
    <scope>NUCLEOTIDE SEQUENCE [LARGE SCALE GENOMIC DNA]</scope>
    <source>
        <strain evidence="2 3">DSM 45097</strain>
    </source>
</reference>
<keyword evidence="3" id="KW-1185">Reference proteome</keyword>
<protein>
    <submittedName>
        <fullName evidence="2">Uncharacterized protein</fullName>
    </submittedName>
</protein>
<sequence>MVGAMNLGKLSDAAVGTVGNLAGGVVDPKAGLGKLRAAVTPGRAVTLAAGLLLGYLVARSRRRS</sequence>
<gene>
    <name evidence="2" type="ORF">GA0074704_3011</name>
</gene>
<keyword evidence="1" id="KW-0812">Transmembrane</keyword>
<evidence type="ECO:0000256" key="1">
    <source>
        <dbReference type="SAM" id="Phobius"/>
    </source>
</evidence>
<evidence type="ECO:0000313" key="2">
    <source>
        <dbReference type="EMBL" id="SCG54026.1"/>
    </source>
</evidence>
<keyword evidence="1" id="KW-0472">Membrane</keyword>
<evidence type="ECO:0000313" key="3">
    <source>
        <dbReference type="Proteomes" id="UP000198210"/>
    </source>
</evidence>
<proteinExistence type="predicted"/>
<organism evidence="2 3">
    <name type="scientific">Micromonospora siamensis</name>
    <dbReference type="NCBI Taxonomy" id="299152"/>
    <lineage>
        <taxon>Bacteria</taxon>
        <taxon>Bacillati</taxon>
        <taxon>Actinomycetota</taxon>
        <taxon>Actinomycetes</taxon>
        <taxon>Micromonosporales</taxon>
        <taxon>Micromonosporaceae</taxon>
        <taxon>Micromonospora</taxon>
    </lineage>
</organism>
<dbReference type="AlphaFoldDB" id="A0A1C5I875"/>
<dbReference type="Proteomes" id="UP000198210">
    <property type="component" value="Chromosome I"/>
</dbReference>